<dbReference type="Pfam" id="PF00107">
    <property type="entry name" value="ADH_zinc_N"/>
    <property type="match status" value="1"/>
</dbReference>
<dbReference type="SUPFAM" id="SSF51735">
    <property type="entry name" value="NAD(P)-binding Rossmann-fold domains"/>
    <property type="match status" value="1"/>
</dbReference>
<keyword evidence="3 5" id="KW-0862">Zinc</keyword>
<evidence type="ECO:0000256" key="1">
    <source>
        <dbReference type="ARBA" id="ARBA00001947"/>
    </source>
</evidence>
<evidence type="ECO:0000313" key="9">
    <source>
        <dbReference type="Proteomes" id="UP000799537"/>
    </source>
</evidence>
<sequence length="356" mass="38604">MSANSATGFMIENQKEWHNFKRRETLPSIAVVSAAQMCIQSPEQADSVSSGWGECPLPICVGHEIVGRVVAVGKTVKTVKIGDRVGVGAQVQSDLTCTNCLGDQENYCSNMIDTYGSLYPDGTISQGGFSSHIRAHEYFTFKIPDAIESEVAAPMLCAGITVYSPLVRLGAEPGKRLAVVGLGGLGHFAVMFAVALGAEVYVLSHTPSKRGDALKMGAKQFVVTGTKDWHKPYQFTFDLILNTTDALHSFVLPDYFSTLKVNGHFHTVGFGDHPLPSIMAQSFAPNGCYFGASHIGNRPEMIAMFDLAAACNLKSWIQPVPISRDGCAQVVKDVHANNGRYRYVLVEYDNEFGKRA</sequence>
<dbReference type="EMBL" id="ML993588">
    <property type="protein sequence ID" value="KAF2169397.1"/>
    <property type="molecule type" value="Genomic_DNA"/>
</dbReference>
<dbReference type="AlphaFoldDB" id="A0A6A6CQ36"/>
<evidence type="ECO:0000256" key="5">
    <source>
        <dbReference type="RuleBase" id="RU361277"/>
    </source>
</evidence>
<dbReference type="CDD" id="cd05283">
    <property type="entry name" value="CAD1"/>
    <property type="match status" value="1"/>
</dbReference>
<keyword evidence="9" id="KW-1185">Reference proteome</keyword>
<dbReference type="InterPro" id="IPR002328">
    <property type="entry name" value="ADH_Zn_CS"/>
</dbReference>
<dbReference type="InterPro" id="IPR013149">
    <property type="entry name" value="ADH-like_C"/>
</dbReference>
<comment type="similarity">
    <text evidence="5">Belongs to the zinc-containing alcohol dehydrogenase family.</text>
</comment>
<keyword evidence="4" id="KW-0560">Oxidoreductase</keyword>
<evidence type="ECO:0000259" key="6">
    <source>
        <dbReference type="Pfam" id="PF00107"/>
    </source>
</evidence>
<dbReference type="GeneID" id="54565404"/>
<feature type="domain" description="Alcohol dehydrogenase-like N-terminal" evidence="7">
    <location>
        <begin position="52"/>
        <end position="145"/>
    </location>
</feature>
<feature type="domain" description="Alcohol dehydrogenase-like C-terminal" evidence="6">
    <location>
        <begin position="184"/>
        <end position="308"/>
    </location>
</feature>
<dbReference type="Pfam" id="PF08240">
    <property type="entry name" value="ADH_N"/>
    <property type="match status" value="1"/>
</dbReference>
<dbReference type="SUPFAM" id="SSF50129">
    <property type="entry name" value="GroES-like"/>
    <property type="match status" value="1"/>
</dbReference>
<evidence type="ECO:0008006" key="10">
    <source>
        <dbReference type="Google" id="ProtNLM"/>
    </source>
</evidence>
<dbReference type="PANTHER" id="PTHR42683">
    <property type="entry name" value="ALDEHYDE REDUCTASE"/>
    <property type="match status" value="1"/>
</dbReference>
<accession>A0A6A6CQ36</accession>
<dbReference type="Proteomes" id="UP000799537">
    <property type="component" value="Unassembled WGS sequence"/>
</dbReference>
<reference evidence="8" key="1">
    <citation type="journal article" date="2020" name="Stud. Mycol.">
        <title>101 Dothideomycetes genomes: a test case for predicting lifestyles and emergence of pathogens.</title>
        <authorList>
            <person name="Haridas S."/>
            <person name="Albert R."/>
            <person name="Binder M."/>
            <person name="Bloem J."/>
            <person name="Labutti K."/>
            <person name="Salamov A."/>
            <person name="Andreopoulos B."/>
            <person name="Baker S."/>
            <person name="Barry K."/>
            <person name="Bills G."/>
            <person name="Bluhm B."/>
            <person name="Cannon C."/>
            <person name="Castanera R."/>
            <person name="Culley D."/>
            <person name="Daum C."/>
            <person name="Ezra D."/>
            <person name="Gonzalez J."/>
            <person name="Henrissat B."/>
            <person name="Kuo A."/>
            <person name="Liang C."/>
            <person name="Lipzen A."/>
            <person name="Lutzoni F."/>
            <person name="Magnuson J."/>
            <person name="Mondo S."/>
            <person name="Nolan M."/>
            <person name="Ohm R."/>
            <person name="Pangilinan J."/>
            <person name="Park H.-J."/>
            <person name="Ramirez L."/>
            <person name="Alfaro M."/>
            <person name="Sun H."/>
            <person name="Tritt A."/>
            <person name="Yoshinaga Y."/>
            <person name="Zwiers L.-H."/>
            <person name="Turgeon B."/>
            <person name="Goodwin S."/>
            <person name="Spatafora J."/>
            <person name="Crous P."/>
            <person name="Grigoriev I."/>
        </authorList>
    </citation>
    <scope>NUCLEOTIDE SEQUENCE</scope>
    <source>
        <strain evidence="8">ATCC 36951</strain>
    </source>
</reference>
<evidence type="ECO:0000256" key="4">
    <source>
        <dbReference type="ARBA" id="ARBA00023002"/>
    </source>
</evidence>
<dbReference type="GO" id="GO:0008270">
    <property type="term" value="F:zinc ion binding"/>
    <property type="evidence" value="ECO:0007669"/>
    <property type="project" value="InterPro"/>
</dbReference>
<dbReference type="InterPro" id="IPR013154">
    <property type="entry name" value="ADH-like_N"/>
</dbReference>
<evidence type="ECO:0000259" key="7">
    <source>
        <dbReference type="Pfam" id="PF08240"/>
    </source>
</evidence>
<dbReference type="PROSITE" id="PS00059">
    <property type="entry name" value="ADH_ZINC"/>
    <property type="match status" value="1"/>
</dbReference>
<evidence type="ECO:0000256" key="3">
    <source>
        <dbReference type="ARBA" id="ARBA00022833"/>
    </source>
</evidence>
<dbReference type="OrthoDB" id="1879366at2759"/>
<dbReference type="InterPro" id="IPR036291">
    <property type="entry name" value="NAD(P)-bd_dom_sf"/>
</dbReference>
<proteinExistence type="inferred from homology"/>
<dbReference type="InterPro" id="IPR011032">
    <property type="entry name" value="GroES-like_sf"/>
</dbReference>
<gene>
    <name evidence="8" type="ORF">M409DRAFT_52645</name>
</gene>
<evidence type="ECO:0000256" key="2">
    <source>
        <dbReference type="ARBA" id="ARBA00022723"/>
    </source>
</evidence>
<comment type="cofactor">
    <cofactor evidence="1 5">
        <name>Zn(2+)</name>
        <dbReference type="ChEBI" id="CHEBI:29105"/>
    </cofactor>
</comment>
<name>A0A6A6CQ36_ZASCE</name>
<dbReference type="GO" id="GO:0016616">
    <property type="term" value="F:oxidoreductase activity, acting on the CH-OH group of donors, NAD or NADP as acceptor"/>
    <property type="evidence" value="ECO:0007669"/>
    <property type="project" value="InterPro"/>
</dbReference>
<evidence type="ECO:0000313" key="8">
    <source>
        <dbReference type="EMBL" id="KAF2169397.1"/>
    </source>
</evidence>
<dbReference type="Gene3D" id="3.40.50.720">
    <property type="entry name" value="NAD(P)-binding Rossmann-like Domain"/>
    <property type="match status" value="1"/>
</dbReference>
<dbReference type="FunFam" id="3.40.50.720:FF:000022">
    <property type="entry name" value="Cinnamyl alcohol dehydrogenase"/>
    <property type="match status" value="1"/>
</dbReference>
<dbReference type="RefSeq" id="XP_033670286.1">
    <property type="nucleotide sequence ID" value="XM_033812132.1"/>
</dbReference>
<keyword evidence="2 5" id="KW-0479">Metal-binding</keyword>
<dbReference type="Gene3D" id="3.90.180.10">
    <property type="entry name" value="Medium-chain alcohol dehydrogenases, catalytic domain"/>
    <property type="match status" value="1"/>
</dbReference>
<protein>
    <recommendedName>
        <fullName evidence="10">Enoyl reductase (ER) domain-containing protein</fullName>
    </recommendedName>
</protein>
<organism evidence="8 9">
    <name type="scientific">Zasmidium cellare ATCC 36951</name>
    <dbReference type="NCBI Taxonomy" id="1080233"/>
    <lineage>
        <taxon>Eukaryota</taxon>
        <taxon>Fungi</taxon>
        <taxon>Dikarya</taxon>
        <taxon>Ascomycota</taxon>
        <taxon>Pezizomycotina</taxon>
        <taxon>Dothideomycetes</taxon>
        <taxon>Dothideomycetidae</taxon>
        <taxon>Mycosphaerellales</taxon>
        <taxon>Mycosphaerellaceae</taxon>
        <taxon>Zasmidium</taxon>
    </lineage>
</organism>
<dbReference type="InterPro" id="IPR047109">
    <property type="entry name" value="CAD-like"/>
</dbReference>